<dbReference type="InterPro" id="IPR043138">
    <property type="entry name" value="GGT_lsub"/>
</dbReference>
<evidence type="ECO:0000313" key="12">
    <source>
        <dbReference type="EMBL" id="VFK51770.1"/>
    </source>
</evidence>
<feature type="active site" description="Nucleophile" evidence="9">
    <location>
        <position position="397"/>
    </location>
</feature>
<dbReference type="UniPathway" id="UPA00204"/>
<dbReference type="Gene3D" id="1.10.246.130">
    <property type="match status" value="1"/>
</dbReference>
<dbReference type="PRINTS" id="PR01210">
    <property type="entry name" value="GGTRANSPTASE"/>
</dbReference>
<feature type="binding site" evidence="10">
    <location>
        <position position="119"/>
    </location>
    <ligand>
        <name>L-glutamate</name>
        <dbReference type="ChEBI" id="CHEBI:29985"/>
    </ligand>
</feature>
<dbReference type="FunFam" id="3.60.20.40:FF:000003">
    <property type="entry name" value="Gamma-glutamyltranspeptidase"/>
    <property type="match status" value="1"/>
</dbReference>
<dbReference type="EC" id="2.3.2.2" evidence="11"/>
<dbReference type="InterPro" id="IPR029055">
    <property type="entry name" value="Ntn_hydrolases_N"/>
</dbReference>
<feature type="binding site" evidence="10">
    <location>
        <position position="490"/>
    </location>
    <ligand>
        <name>L-glutamate</name>
        <dbReference type="ChEBI" id="CHEBI:29985"/>
    </ligand>
</feature>
<evidence type="ECO:0000256" key="5">
    <source>
        <dbReference type="ARBA" id="ARBA00022801"/>
    </source>
</evidence>
<dbReference type="InterPro" id="IPR055262">
    <property type="entry name" value="GGT_CS"/>
</dbReference>
<evidence type="ECO:0000256" key="4">
    <source>
        <dbReference type="ARBA" id="ARBA00022679"/>
    </source>
</evidence>
<comment type="subunit">
    <text evidence="11">This enzyme consists of two polypeptide chains, which are synthesized in precursor form from a single polypeptide.</text>
</comment>
<name>A0A450ZDB3_9GAMM</name>
<feature type="binding site" evidence="10">
    <location>
        <begin position="415"/>
        <end position="417"/>
    </location>
    <ligand>
        <name>L-glutamate</name>
        <dbReference type="ChEBI" id="CHEBI:29985"/>
    </ligand>
</feature>
<comment type="catalytic activity">
    <reaction evidence="8 11">
        <text>an N-terminal (5-L-glutamyl)-[peptide] + an alpha-amino acid = 5-L-glutamyl amino acid + an N-terminal L-alpha-aminoacyl-[peptide]</text>
        <dbReference type="Rhea" id="RHEA:23904"/>
        <dbReference type="Rhea" id="RHEA-COMP:9780"/>
        <dbReference type="Rhea" id="RHEA-COMP:9795"/>
        <dbReference type="ChEBI" id="CHEBI:77644"/>
        <dbReference type="ChEBI" id="CHEBI:78597"/>
        <dbReference type="ChEBI" id="CHEBI:78599"/>
        <dbReference type="ChEBI" id="CHEBI:78608"/>
        <dbReference type="EC" id="2.3.2.2"/>
    </reaction>
</comment>
<comment type="PTM">
    <text evidence="11">Cleaved by autocatalysis into a large and a small subunit.</text>
</comment>
<evidence type="ECO:0000256" key="9">
    <source>
        <dbReference type="PIRSR" id="PIRSR600101-1"/>
    </source>
</evidence>
<dbReference type="AlphaFoldDB" id="A0A450ZDB3"/>
<keyword evidence="4 11" id="KW-0808">Transferase</keyword>
<evidence type="ECO:0000256" key="7">
    <source>
        <dbReference type="ARBA" id="ARBA00023315"/>
    </source>
</evidence>
<feature type="binding site" evidence="10">
    <location>
        <position position="439"/>
    </location>
    <ligand>
        <name>L-glutamate</name>
        <dbReference type="ChEBI" id="CHEBI:29985"/>
    </ligand>
</feature>
<evidence type="ECO:0000256" key="10">
    <source>
        <dbReference type="PIRSR" id="PIRSR600101-2"/>
    </source>
</evidence>
<evidence type="ECO:0000256" key="3">
    <source>
        <dbReference type="ARBA" id="ARBA00009381"/>
    </source>
</evidence>
<dbReference type="SUPFAM" id="SSF56235">
    <property type="entry name" value="N-terminal nucleophile aminohydrolases (Ntn hydrolases)"/>
    <property type="match status" value="1"/>
</dbReference>
<comment type="catalytic activity">
    <reaction evidence="2 11">
        <text>glutathione + H2O = L-cysteinylglycine + L-glutamate</text>
        <dbReference type="Rhea" id="RHEA:28807"/>
        <dbReference type="ChEBI" id="CHEBI:15377"/>
        <dbReference type="ChEBI" id="CHEBI:29985"/>
        <dbReference type="ChEBI" id="CHEBI:57925"/>
        <dbReference type="ChEBI" id="CHEBI:61694"/>
        <dbReference type="EC" id="3.4.19.13"/>
    </reaction>
</comment>
<keyword evidence="11" id="KW-0317">Glutathione biosynthesis</keyword>
<dbReference type="EC" id="3.4.19.13" evidence="11"/>
<evidence type="ECO:0000256" key="1">
    <source>
        <dbReference type="ARBA" id="ARBA00001049"/>
    </source>
</evidence>
<comment type="similarity">
    <text evidence="3 11">Belongs to the gamma-glutamyltransferase family.</text>
</comment>
<evidence type="ECO:0000256" key="2">
    <source>
        <dbReference type="ARBA" id="ARBA00001089"/>
    </source>
</evidence>
<dbReference type="EMBL" id="CAADFX010000011">
    <property type="protein sequence ID" value="VFK51770.1"/>
    <property type="molecule type" value="Genomic_DNA"/>
</dbReference>
<dbReference type="GO" id="GO:0006750">
    <property type="term" value="P:glutathione biosynthetic process"/>
    <property type="evidence" value="ECO:0007669"/>
    <property type="project" value="UniProtKB-KW"/>
</dbReference>
<evidence type="ECO:0000256" key="11">
    <source>
        <dbReference type="RuleBase" id="RU368036"/>
    </source>
</evidence>
<dbReference type="InterPro" id="IPR043137">
    <property type="entry name" value="GGT_ssub_C"/>
</dbReference>
<dbReference type="InterPro" id="IPR051792">
    <property type="entry name" value="GGT_bact"/>
</dbReference>
<dbReference type="Pfam" id="PF01019">
    <property type="entry name" value="G_glu_transpept"/>
    <property type="match status" value="1"/>
</dbReference>
<dbReference type="PROSITE" id="PS00462">
    <property type="entry name" value="G_GLU_TRANSPEPTIDASE"/>
    <property type="match status" value="1"/>
</dbReference>
<dbReference type="Gene3D" id="3.60.20.40">
    <property type="match status" value="1"/>
</dbReference>
<dbReference type="GO" id="GO:0103068">
    <property type="term" value="F:leukotriene C4 gamma-glutamyl transferase activity"/>
    <property type="evidence" value="ECO:0007669"/>
    <property type="project" value="UniProtKB-EC"/>
</dbReference>
<dbReference type="PANTHER" id="PTHR43199:SF1">
    <property type="entry name" value="GLUTATHIONE HYDROLASE PROENZYME"/>
    <property type="match status" value="1"/>
</dbReference>
<dbReference type="GO" id="GO:0006751">
    <property type="term" value="P:glutathione catabolic process"/>
    <property type="evidence" value="ECO:0007669"/>
    <property type="project" value="UniProtKB-UniRule"/>
</dbReference>
<proteinExistence type="inferred from homology"/>
<reference evidence="12" key="1">
    <citation type="submission" date="2019-02" db="EMBL/GenBank/DDBJ databases">
        <authorList>
            <person name="Gruber-Vodicka R. H."/>
            <person name="Seah K. B. B."/>
        </authorList>
    </citation>
    <scope>NUCLEOTIDE SEQUENCE</scope>
    <source>
        <strain evidence="12">BECK_BY1</strain>
    </source>
</reference>
<evidence type="ECO:0000256" key="6">
    <source>
        <dbReference type="ARBA" id="ARBA00023145"/>
    </source>
</evidence>
<comment type="pathway">
    <text evidence="11">Sulfur metabolism; glutathione metabolism.</text>
</comment>
<organism evidence="12">
    <name type="scientific">Candidatus Kentrum sp. TUN</name>
    <dbReference type="NCBI Taxonomy" id="2126343"/>
    <lineage>
        <taxon>Bacteria</taxon>
        <taxon>Pseudomonadati</taxon>
        <taxon>Pseudomonadota</taxon>
        <taxon>Gammaproteobacteria</taxon>
        <taxon>Candidatus Kentrum</taxon>
    </lineage>
</organism>
<accession>A0A450ZDB3</accession>
<keyword evidence="5 11" id="KW-0378">Hydrolase</keyword>
<comment type="catalytic activity">
    <reaction evidence="1 11">
        <text>an S-substituted glutathione + H2O = an S-substituted L-cysteinylglycine + L-glutamate</text>
        <dbReference type="Rhea" id="RHEA:59468"/>
        <dbReference type="ChEBI" id="CHEBI:15377"/>
        <dbReference type="ChEBI" id="CHEBI:29985"/>
        <dbReference type="ChEBI" id="CHEBI:90779"/>
        <dbReference type="ChEBI" id="CHEBI:143103"/>
        <dbReference type="EC" id="3.4.19.13"/>
    </reaction>
</comment>
<feature type="binding site" evidence="10">
    <location>
        <begin position="468"/>
        <end position="469"/>
    </location>
    <ligand>
        <name>L-glutamate</name>
        <dbReference type="ChEBI" id="CHEBI:29985"/>
    </ligand>
</feature>
<keyword evidence="7 11" id="KW-0012">Acyltransferase</keyword>
<gene>
    <name evidence="12" type="ORF">BECKTUN1418D_GA0071000_10115</name>
</gene>
<protein>
    <recommendedName>
        <fullName evidence="11">Glutathione hydrolase proenzyme</fullName>
        <ecNumber evidence="11">2.3.2.2</ecNumber>
        <ecNumber evidence="11">3.4.19.13</ecNumber>
    </recommendedName>
    <component>
        <recommendedName>
            <fullName evidence="11">Glutathione hydrolase large chain</fullName>
        </recommendedName>
    </component>
    <component>
        <recommendedName>
            <fullName evidence="11">Glutathione hydrolase small chain</fullName>
        </recommendedName>
    </component>
</protein>
<dbReference type="GO" id="GO:0036374">
    <property type="term" value="F:glutathione hydrolase activity"/>
    <property type="evidence" value="ECO:0007669"/>
    <property type="project" value="UniProtKB-UniRule"/>
</dbReference>
<sequence length="585" mass="63944">MIGFQYPISMILIIILSYAPYVCFGVSETKTGDASDTIYHPQAIFHPVVARNGMVSSQQRLASLEGLKVLKEGGNAVDAAVTTAFTLAVTLPRAGNIGGGGFMLINSAKDKNIIAIDYREKAPLGAFKDMFLDDEGNVSKQKSRASHLASGVPGTVHGLVLALEKYGTIPLKRALAPAIHYAENGFSVNHGLADSLKSAHKAMQRSKASLDVFYDGAQQRFYRAGDILVQKDLAKTLKAIAEKGKDVFYRGWIAKRIAGEMRKNGGLITLEDLEAYEAKIRTPVHGTYRGYDIYSMSPPSSGGVHIIQMLNMLENYPRGFWGHNSARTIHLMAEVMKRAYADRSKYLGDPDFVKIPIDGLISKEYAKLRIESIDLRKASPATTLFPGNPIPYESNETTHFSIIDNMGNAVSNTYTLNFPYGSGITVPGTGILLNNQMDDFSAKDGVPNAYGLIGGRFNAIEPQKRMLSSMSPTIVLKDGKLFLITGSPGGGRIINTTLQILLNVIDHRMNIAEATNAPRIHHQWLPDEIRIEKGIGFDTRSILRTFGHKAALKDSMGSTQSIMFEEGRFFGSSDPRRSGALTIGY</sequence>
<dbReference type="InterPro" id="IPR000101">
    <property type="entry name" value="GGT_peptidase"/>
</dbReference>
<keyword evidence="6 11" id="KW-0865">Zymogen</keyword>
<dbReference type="NCBIfam" id="TIGR00066">
    <property type="entry name" value="g_glut_trans"/>
    <property type="match status" value="1"/>
</dbReference>
<evidence type="ECO:0000256" key="8">
    <source>
        <dbReference type="ARBA" id="ARBA00047417"/>
    </source>
</evidence>
<dbReference type="PANTHER" id="PTHR43199">
    <property type="entry name" value="GLUTATHIONE HYDROLASE"/>
    <property type="match status" value="1"/>
</dbReference>